<dbReference type="CDD" id="cd00303">
    <property type="entry name" value="retropepsin_like"/>
    <property type="match status" value="1"/>
</dbReference>
<dbReference type="AlphaFoldDB" id="A0A2H3BCC1"/>
<name>A0A2H3BCC1_9AGAR</name>
<evidence type="ECO:0000256" key="1">
    <source>
        <dbReference type="SAM" id="MobiDB-lite"/>
    </source>
</evidence>
<evidence type="ECO:0000313" key="3">
    <source>
        <dbReference type="Proteomes" id="UP000218334"/>
    </source>
</evidence>
<protein>
    <recommendedName>
        <fullName evidence="4">Aspartic peptidase DDI1-type domain-containing protein</fullName>
    </recommendedName>
</protein>
<evidence type="ECO:0000313" key="2">
    <source>
        <dbReference type="EMBL" id="PBK68521.1"/>
    </source>
</evidence>
<feature type="region of interest" description="Disordered" evidence="1">
    <location>
        <begin position="1"/>
        <end position="25"/>
    </location>
</feature>
<reference evidence="3" key="1">
    <citation type="journal article" date="2017" name="Nat. Ecol. Evol.">
        <title>Genome expansion and lineage-specific genetic innovations in the forest pathogenic fungi Armillaria.</title>
        <authorList>
            <person name="Sipos G."/>
            <person name="Prasanna A.N."/>
            <person name="Walter M.C."/>
            <person name="O'Connor E."/>
            <person name="Balint B."/>
            <person name="Krizsan K."/>
            <person name="Kiss B."/>
            <person name="Hess J."/>
            <person name="Varga T."/>
            <person name="Slot J."/>
            <person name="Riley R."/>
            <person name="Boka B."/>
            <person name="Rigling D."/>
            <person name="Barry K."/>
            <person name="Lee J."/>
            <person name="Mihaltcheva S."/>
            <person name="LaButti K."/>
            <person name="Lipzen A."/>
            <person name="Waldron R."/>
            <person name="Moloney N.M."/>
            <person name="Sperisen C."/>
            <person name="Kredics L."/>
            <person name="Vagvoelgyi C."/>
            <person name="Patrignani A."/>
            <person name="Fitzpatrick D."/>
            <person name="Nagy I."/>
            <person name="Doyle S."/>
            <person name="Anderson J.B."/>
            <person name="Grigoriev I.V."/>
            <person name="Gueldener U."/>
            <person name="Muensterkoetter M."/>
            <person name="Nagy L.G."/>
        </authorList>
    </citation>
    <scope>NUCLEOTIDE SEQUENCE [LARGE SCALE GENOMIC DNA]</scope>
    <source>
        <strain evidence="3">28-4</strain>
    </source>
</reference>
<proteinExistence type="predicted"/>
<evidence type="ECO:0008006" key="4">
    <source>
        <dbReference type="Google" id="ProtNLM"/>
    </source>
</evidence>
<sequence>MGDRSRSRLPVISITGNDGHLEPENPYAAVPDVTLLPSPGRVEKFSVLPGEVRKEPAYKKKVEAQSGDLEKEVWDQMMKAPVTLTAEHWLASSPGARQKMKTYVTPKRIPTNKVLLEDVTDAEDNEEPEVPRVPLGSVANILEPGLENCIRIEDLPVECSFYVTTMRQGLVPEGSTIISDPIVQYLESIPEGERAKTVVVVASSSQSLRSVYPLVSGRKKLECLCDSGSQIVSCSANLAKQMGWEYDPDIYILMESANRGVEKSLGLVKNVAFLFGEVTVYLQVHVLANPAYDMLLGRPFDTLTSSEVKNSSDGDQTMILTDPNTKKRTLVHTYPRGQPPAVLQREPATGFQSSKI</sequence>
<keyword evidence="3" id="KW-1185">Reference proteome</keyword>
<accession>A0A2H3BCC1</accession>
<organism evidence="2 3">
    <name type="scientific">Armillaria solidipes</name>
    <dbReference type="NCBI Taxonomy" id="1076256"/>
    <lineage>
        <taxon>Eukaryota</taxon>
        <taxon>Fungi</taxon>
        <taxon>Dikarya</taxon>
        <taxon>Basidiomycota</taxon>
        <taxon>Agaricomycotina</taxon>
        <taxon>Agaricomycetes</taxon>
        <taxon>Agaricomycetidae</taxon>
        <taxon>Agaricales</taxon>
        <taxon>Marasmiineae</taxon>
        <taxon>Physalacriaceae</taxon>
        <taxon>Armillaria</taxon>
    </lineage>
</organism>
<dbReference type="InterPro" id="IPR021109">
    <property type="entry name" value="Peptidase_aspartic_dom_sf"/>
</dbReference>
<gene>
    <name evidence="2" type="ORF">ARMSODRAFT_887629</name>
</gene>
<feature type="region of interest" description="Disordered" evidence="1">
    <location>
        <begin position="336"/>
        <end position="356"/>
    </location>
</feature>
<dbReference type="Gene3D" id="2.40.70.10">
    <property type="entry name" value="Acid Proteases"/>
    <property type="match status" value="1"/>
</dbReference>
<dbReference type="EMBL" id="KZ293432">
    <property type="protein sequence ID" value="PBK68521.1"/>
    <property type="molecule type" value="Genomic_DNA"/>
</dbReference>
<dbReference type="Proteomes" id="UP000218334">
    <property type="component" value="Unassembled WGS sequence"/>
</dbReference>
<dbReference type="STRING" id="1076256.A0A2H3BCC1"/>